<evidence type="ECO:0000313" key="4">
    <source>
        <dbReference type="Proteomes" id="UP000034407"/>
    </source>
</evidence>
<comment type="caution">
    <text evidence="3">The sequence shown here is derived from an EMBL/GenBank/DDBJ whole genome shotgun (WGS) entry which is preliminary data.</text>
</comment>
<feature type="transmembrane region" description="Helical" evidence="2">
    <location>
        <begin position="63"/>
        <end position="82"/>
    </location>
</feature>
<evidence type="ECO:0000313" key="3">
    <source>
        <dbReference type="EMBL" id="KKY02399.1"/>
    </source>
</evidence>
<evidence type="ECO:0000256" key="2">
    <source>
        <dbReference type="SAM" id="Phobius"/>
    </source>
</evidence>
<gene>
    <name evidence="3" type="ORF">VN21_03295</name>
</gene>
<dbReference type="Pfam" id="PF02325">
    <property type="entry name" value="CCB3_YggT"/>
    <property type="match status" value="1"/>
</dbReference>
<organism evidence="3 4">
    <name type="scientific">Paraclostridium benzoelyticum</name>
    <dbReference type="NCBI Taxonomy" id="1629550"/>
    <lineage>
        <taxon>Bacteria</taxon>
        <taxon>Bacillati</taxon>
        <taxon>Bacillota</taxon>
        <taxon>Clostridia</taxon>
        <taxon>Peptostreptococcales</taxon>
        <taxon>Peptostreptococcaceae</taxon>
        <taxon>Paraclostridium</taxon>
    </lineage>
</organism>
<dbReference type="PANTHER" id="PTHR33219">
    <property type="entry name" value="YLMG HOMOLOG PROTEIN 2, CHLOROPLASTIC"/>
    <property type="match status" value="1"/>
</dbReference>
<dbReference type="AlphaFoldDB" id="A0A0M3DLS5"/>
<keyword evidence="2" id="KW-1133">Transmembrane helix</keyword>
<accession>A0A0M3DLS5</accession>
<feature type="transmembrane region" description="Helical" evidence="2">
    <location>
        <begin position="6"/>
        <end position="23"/>
    </location>
</feature>
<dbReference type="OrthoDB" id="283553at2"/>
<evidence type="ECO:0008006" key="5">
    <source>
        <dbReference type="Google" id="ProtNLM"/>
    </source>
</evidence>
<reference evidence="3 4" key="1">
    <citation type="submission" date="2015-04" db="EMBL/GenBank/DDBJ databases">
        <title>Microcin producing Clostridium sp. JC272T.</title>
        <authorList>
            <person name="Jyothsna T."/>
            <person name="Sasikala C."/>
            <person name="Ramana C."/>
        </authorList>
    </citation>
    <scope>NUCLEOTIDE SEQUENCE [LARGE SCALE GENOMIC DNA]</scope>
    <source>
        <strain evidence="3 4">JC272</strain>
    </source>
</reference>
<dbReference type="RefSeq" id="WP_021429989.1">
    <property type="nucleotide sequence ID" value="NZ_JBCLWQ010000002.1"/>
</dbReference>
<proteinExistence type="inferred from homology"/>
<dbReference type="GeneID" id="67473638"/>
<dbReference type="InterPro" id="IPR003425">
    <property type="entry name" value="CCB3/YggT"/>
</dbReference>
<evidence type="ECO:0000256" key="1">
    <source>
        <dbReference type="ARBA" id="ARBA00010894"/>
    </source>
</evidence>
<dbReference type="EMBL" id="LBBT01000068">
    <property type="protein sequence ID" value="KKY02399.1"/>
    <property type="molecule type" value="Genomic_DNA"/>
</dbReference>
<sequence>MIEYSLLVLTDIVQFAIVIRALMSWIPGATQSKIYDIIGMLTEPIEGPIRNFMFRYIEGPIDFSPIIALFVLQFLRMLIINIF</sequence>
<dbReference type="PANTHER" id="PTHR33219:SF14">
    <property type="entry name" value="PROTEIN COFACTOR ASSEMBLY OF COMPLEX C SUBUNIT B CCB3, CHLOROPLASTIC-RELATED"/>
    <property type="match status" value="1"/>
</dbReference>
<keyword evidence="2" id="KW-0472">Membrane</keyword>
<dbReference type="Proteomes" id="UP000034407">
    <property type="component" value="Unassembled WGS sequence"/>
</dbReference>
<comment type="similarity">
    <text evidence="1">Belongs to the YggT family.</text>
</comment>
<keyword evidence="4" id="KW-1185">Reference proteome</keyword>
<name>A0A0M3DLS5_9FIRM</name>
<protein>
    <recommendedName>
        <fullName evidence="5">YggT family protein</fullName>
    </recommendedName>
</protein>
<keyword evidence="2" id="KW-0812">Transmembrane</keyword>
<dbReference type="PATRIC" id="fig|1629550.3.peg.3361"/>
<dbReference type="GO" id="GO:0016020">
    <property type="term" value="C:membrane"/>
    <property type="evidence" value="ECO:0007669"/>
    <property type="project" value="InterPro"/>
</dbReference>